<evidence type="ECO:0000256" key="2">
    <source>
        <dbReference type="SAM" id="MobiDB-lite"/>
    </source>
</evidence>
<keyword evidence="4" id="KW-1185">Reference proteome</keyword>
<dbReference type="AlphaFoldDB" id="A0A8H6Z7V9"/>
<dbReference type="Proteomes" id="UP000623467">
    <property type="component" value="Unassembled WGS sequence"/>
</dbReference>
<dbReference type="OrthoDB" id="3030719at2759"/>
<protein>
    <submittedName>
        <fullName evidence="3">F-box domain-containing protein</fullName>
    </submittedName>
</protein>
<feature type="coiled-coil region" evidence="1">
    <location>
        <begin position="40"/>
        <end position="67"/>
    </location>
</feature>
<comment type="caution">
    <text evidence="3">The sequence shown here is derived from an EMBL/GenBank/DDBJ whole genome shotgun (WGS) entry which is preliminary data.</text>
</comment>
<organism evidence="3 4">
    <name type="scientific">Mycena sanguinolenta</name>
    <dbReference type="NCBI Taxonomy" id="230812"/>
    <lineage>
        <taxon>Eukaryota</taxon>
        <taxon>Fungi</taxon>
        <taxon>Dikarya</taxon>
        <taxon>Basidiomycota</taxon>
        <taxon>Agaricomycotina</taxon>
        <taxon>Agaricomycetes</taxon>
        <taxon>Agaricomycetidae</taxon>
        <taxon>Agaricales</taxon>
        <taxon>Marasmiineae</taxon>
        <taxon>Mycenaceae</taxon>
        <taxon>Mycena</taxon>
    </lineage>
</organism>
<gene>
    <name evidence="3" type="ORF">MSAN_00298000</name>
</gene>
<evidence type="ECO:0000256" key="1">
    <source>
        <dbReference type="SAM" id="Coils"/>
    </source>
</evidence>
<evidence type="ECO:0000313" key="3">
    <source>
        <dbReference type="EMBL" id="KAF7374163.1"/>
    </source>
</evidence>
<feature type="region of interest" description="Disordered" evidence="2">
    <location>
        <begin position="1"/>
        <end position="26"/>
    </location>
</feature>
<accession>A0A8H6Z7V9</accession>
<evidence type="ECO:0000313" key="4">
    <source>
        <dbReference type="Proteomes" id="UP000623467"/>
    </source>
</evidence>
<keyword evidence="1" id="KW-0175">Coiled coil</keyword>
<dbReference type="Gene3D" id="3.80.10.10">
    <property type="entry name" value="Ribonuclease Inhibitor"/>
    <property type="match status" value="1"/>
</dbReference>
<dbReference type="InterPro" id="IPR032675">
    <property type="entry name" value="LRR_dom_sf"/>
</dbReference>
<dbReference type="EMBL" id="JACAZH010000002">
    <property type="protein sequence ID" value="KAF7374163.1"/>
    <property type="molecule type" value="Genomic_DNA"/>
</dbReference>
<sequence>MSTNLPRPATEFSGEGASPSHSKSISNASPPYLAIDRAILAEIDSQIADLERSVQALRQQRSLVQDRLAAYRYPVLTLPNEIVSEIFQDFLPIYPERPSGSQSPFVLCQICRKWRNIAFATPVLWRACSLYLGEFKLQEKLELLKIFLDLSGAYNLSIKLDNAFMDDEHSDQFAQLIADYCARWEHLDLSMTAFSDHIPAVENPLPMLRTFRLQNSSGLGGGQKGLISAPLLRKVAIAYYVDDYRTVFPWSQLTVLFVRLPKMRQCADILPHLVNVIHCRIRLSHSKWPGPHQVFSDVLLPHLETLRFEGGPSLRYTTILGSLTVPSLRKLMLVKPLSGAAHYIPALAALISRSGCTLQQLCIPSSGSFIDDLRSGLPSVGSFILENEGMADIEEEPFLVVDESHEMDA</sequence>
<proteinExistence type="predicted"/>
<dbReference type="SUPFAM" id="SSF52047">
    <property type="entry name" value="RNI-like"/>
    <property type="match status" value="1"/>
</dbReference>
<reference evidence="3" key="1">
    <citation type="submission" date="2020-05" db="EMBL/GenBank/DDBJ databases">
        <title>Mycena genomes resolve the evolution of fungal bioluminescence.</title>
        <authorList>
            <person name="Tsai I.J."/>
        </authorList>
    </citation>
    <scope>NUCLEOTIDE SEQUENCE</scope>
    <source>
        <strain evidence="3">160909Yilan</strain>
    </source>
</reference>
<name>A0A8H6Z7V9_9AGAR</name>